<dbReference type="GO" id="GO:0008233">
    <property type="term" value="F:peptidase activity"/>
    <property type="evidence" value="ECO:0007669"/>
    <property type="project" value="InterPro"/>
</dbReference>
<proteinExistence type="inferred from homology"/>
<dbReference type="Pfam" id="PF00561">
    <property type="entry name" value="Abhydrolase_1"/>
    <property type="match status" value="1"/>
</dbReference>
<evidence type="ECO:0000259" key="4">
    <source>
        <dbReference type="Pfam" id="PF00561"/>
    </source>
</evidence>
<keyword evidence="2" id="KW-0378">Hydrolase</keyword>
<dbReference type="PANTHER" id="PTHR43194">
    <property type="entry name" value="HYDROLASE ALPHA/BETA FOLD FAMILY"/>
    <property type="match status" value="1"/>
</dbReference>
<dbReference type="InterPro" id="IPR002410">
    <property type="entry name" value="Peptidase_S33"/>
</dbReference>
<dbReference type="InterPro" id="IPR050228">
    <property type="entry name" value="Carboxylesterase_BioH"/>
</dbReference>
<evidence type="ECO:0000313" key="5">
    <source>
        <dbReference type="EMBL" id="CAD9214260.1"/>
    </source>
</evidence>
<dbReference type="Gene3D" id="3.40.50.1820">
    <property type="entry name" value="alpha/beta hydrolase"/>
    <property type="match status" value="1"/>
</dbReference>
<feature type="region of interest" description="Disordered" evidence="3">
    <location>
        <begin position="62"/>
        <end position="94"/>
    </location>
</feature>
<name>A0A7S1X7W9_9CHLO</name>
<organism evidence="5">
    <name type="scientific">Tetraselmis chuii</name>
    <dbReference type="NCBI Taxonomy" id="63592"/>
    <lineage>
        <taxon>Eukaryota</taxon>
        <taxon>Viridiplantae</taxon>
        <taxon>Chlorophyta</taxon>
        <taxon>core chlorophytes</taxon>
        <taxon>Chlorodendrophyceae</taxon>
        <taxon>Chlorodendrales</taxon>
        <taxon>Chlorodendraceae</taxon>
        <taxon>Tetraselmis</taxon>
    </lineage>
</organism>
<dbReference type="GO" id="GO:0006508">
    <property type="term" value="P:proteolysis"/>
    <property type="evidence" value="ECO:0007669"/>
    <property type="project" value="InterPro"/>
</dbReference>
<dbReference type="SUPFAM" id="SSF53474">
    <property type="entry name" value="alpha/beta-Hydrolases"/>
    <property type="match status" value="1"/>
</dbReference>
<sequence length="356" mass="37718">MPPQRVWMPTSRISSAPPPSVATHRRMQPAIRCLRSESLLVPDTTEALHLRHHRRSVVLAGVSGPSSSEASRVVKEQRRASGLARTEGAGDAEGGLPRRALLAAAGGFLLTGSSVGTAPTAAASPSPVQPFCGVGGGLVPMWAYKTDFDQFLIDFNGYKTYVRTVGSPPKKGVLSLLSGGPKLNPALVIHGGPGLSSAYLESLELLAADGRQIIFYDQIGCGKSFEGSNYSAPAEYSVDLFLSELDTIRSTLGLNDGGIHLIGHGWGGMLALAACTRPGGCRGIVSLSLISTPSTTAALLRDRAECVSTIPSRHYRFAILPISPSSPTCGEFHGLFMLNANFPLYVSRCLRIYFII</sequence>
<evidence type="ECO:0000256" key="1">
    <source>
        <dbReference type="ARBA" id="ARBA00010088"/>
    </source>
</evidence>
<feature type="region of interest" description="Disordered" evidence="3">
    <location>
        <begin position="1"/>
        <end position="22"/>
    </location>
</feature>
<evidence type="ECO:0000256" key="2">
    <source>
        <dbReference type="ARBA" id="ARBA00022801"/>
    </source>
</evidence>
<protein>
    <recommendedName>
        <fullName evidence="4">AB hydrolase-1 domain-containing protein</fullName>
    </recommendedName>
</protein>
<evidence type="ECO:0000256" key="3">
    <source>
        <dbReference type="SAM" id="MobiDB-lite"/>
    </source>
</evidence>
<comment type="similarity">
    <text evidence="1">Belongs to the peptidase S33 family.</text>
</comment>
<reference evidence="5" key="1">
    <citation type="submission" date="2021-01" db="EMBL/GenBank/DDBJ databases">
        <authorList>
            <person name="Corre E."/>
            <person name="Pelletier E."/>
            <person name="Niang G."/>
            <person name="Scheremetjew M."/>
            <person name="Finn R."/>
            <person name="Kale V."/>
            <person name="Holt S."/>
            <person name="Cochrane G."/>
            <person name="Meng A."/>
            <person name="Brown T."/>
            <person name="Cohen L."/>
        </authorList>
    </citation>
    <scope>NUCLEOTIDE SEQUENCE</scope>
    <source>
        <strain evidence="5">PLY429</strain>
    </source>
</reference>
<dbReference type="EMBL" id="HBGG01031580">
    <property type="protein sequence ID" value="CAD9214260.1"/>
    <property type="molecule type" value="Transcribed_RNA"/>
</dbReference>
<dbReference type="PANTHER" id="PTHR43194:SF2">
    <property type="entry name" value="PEROXISOMAL MEMBRANE PROTEIN LPX1"/>
    <property type="match status" value="1"/>
</dbReference>
<dbReference type="AlphaFoldDB" id="A0A7S1X7W9"/>
<dbReference type="PRINTS" id="PR00793">
    <property type="entry name" value="PROAMNOPTASE"/>
</dbReference>
<dbReference type="InterPro" id="IPR029058">
    <property type="entry name" value="AB_hydrolase_fold"/>
</dbReference>
<dbReference type="InterPro" id="IPR000073">
    <property type="entry name" value="AB_hydrolase_1"/>
</dbReference>
<feature type="domain" description="AB hydrolase-1" evidence="4">
    <location>
        <begin position="187"/>
        <end position="301"/>
    </location>
</feature>
<accession>A0A7S1X7W9</accession>
<gene>
    <name evidence="5" type="ORF">TCHU04912_LOCUS16499</name>
</gene>